<dbReference type="InterPro" id="IPR032819">
    <property type="entry name" value="TruB_C"/>
</dbReference>
<dbReference type="AlphaFoldDB" id="A0A1G2AU97"/>
<gene>
    <name evidence="5" type="primary">truB</name>
    <name evidence="8" type="ORF">A3B74_02390</name>
</gene>
<dbReference type="EC" id="5.4.99.25" evidence="5"/>
<dbReference type="HAMAP" id="MF_01080">
    <property type="entry name" value="TruB_bact"/>
    <property type="match status" value="1"/>
</dbReference>
<dbReference type="InterPro" id="IPR002501">
    <property type="entry name" value="PsdUridine_synth_N"/>
</dbReference>
<dbReference type="GO" id="GO:0160148">
    <property type="term" value="F:tRNA pseudouridine(55) synthase activity"/>
    <property type="evidence" value="ECO:0007669"/>
    <property type="project" value="UniProtKB-EC"/>
</dbReference>
<dbReference type="CDD" id="cd02573">
    <property type="entry name" value="PseudoU_synth_EcTruB"/>
    <property type="match status" value="1"/>
</dbReference>
<comment type="function">
    <text evidence="5">Responsible for synthesis of pseudouridine from uracil-55 in the psi GC loop of transfer RNAs.</text>
</comment>
<keyword evidence="4 5" id="KW-0413">Isomerase</keyword>
<dbReference type="SUPFAM" id="SSF55120">
    <property type="entry name" value="Pseudouridine synthase"/>
    <property type="match status" value="1"/>
</dbReference>
<dbReference type="GO" id="GO:0031119">
    <property type="term" value="P:tRNA pseudouridine synthesis"/>
    <property type="evidence" value="ECO:0007669"/>
    <property type="project" value="UniProtKB-UniRule"/>
</dbReference>
<dbReference type="Pfam" id="PF16198">
    <property type="entry name" value="TruB_C_2"/>
    <property type="match status" value="1"/>
</dbReference>
<dbReference type="Gene3D" id="3.30.2350.10">
    <property type="entry name" value="Pseudouridine synthase"/>
    <property type="match status" value="1"/>
</dbReference>
<comment type="similarity">
    <text evidence="2 5">Belongs to the pseudouridine synthase TruB family. Type 1 subfamily.</text>
</comment>
<comment type="catalytic activity">
    <reaction evidence="1 5">
        <text>uridine(55) in tRNA = pseudouridine(55) in tRNA</text>
        <dbReference type="Rhea" id="RHEA:42532"/>
        <dbReference type="Rhea" id="RHEA-COMP:10101"/>
        <dbReference type="Rhea" id="RHEA-COMP:10102"/>
        <dbReference type="ChEBI" id="CHEBI:65314"/>
        <dbReference type="ChEBI" id="CHEBI:65315"/>
        <dbReference type="EC" id="5.4.99.25"/>
    </reaction>
</comment>
<evidence type="ECO:0000259" key="6">
    <source>
        <dbReference type="Pfam" id="PF01509"/>
    </source>
</evidence>
<proteinExistence type="inferred from homology"/>
<evidence type="ECO:0000313" key="9">
    <source>
        <dbReference type="Proteomes" id="UP000177165"/>
    </source>
</evidence>
<comment type="caution">
    <text evidence="8">The sequence shown here is derived from an EMBL/GenBank/DDBJ whole genome shotgun (WGS) entry which is preliminary data.</text>
</comment>
<dbReference type="STRING" id="1798540.A3B74_02390"/>
<evidence type="ECO:0000313" key="8">
    <source>
        <dbReference type="EMBL" id="OGY79600.1"/>
    </source>
</evidence>
<evidence type="ECO:0000259" key="7">
    <source>
        <dbReference type="Pfam" id="PF16198"/>
    </source>
</evidence>
<evidence type="ECO:0000256" key="4">
    <source>
        <dbReference type="ARBA" id="ARBA00023235"/>
    </source>
</evidence>
<dbReference type="EMBL" id="MHKB01000008">
    <property type="protein sequence ID" value="OGY79600.1"/>
    <property type="molecule type" value="Genomic_DNA"/>
</dbReference>
<protein>
    <recommendedName>
        <fullName evidence="5">tRNA pseudouridine synthase B</fullName>
        <ecNumber evidence="5">5.4.99.25</ecNumber>
    </recommendedName>
    <alternativeName>
        <fullName evidence="5">tRNA pseudouridine(55) synthase</fullName>
        <shortName evidence="5">Psi55 synthase</shortName>
    </alternativeName>
    <alternativeName>
        <fullName evidence="5">tRNA pseudouridylate synthase</fullName>
    </alternativeName>
    <alternativeName>
        <fullName evidence="5">tRNA-uridine isomerase</fullName>
    </alternativeName>
</protein>
<sequence>MPSHPHTPILTIYKPAGITSFDVIRRLRRIFPNTKMGHAGTLDPFASGVLLVAFGHTTKEIPRLQTLEKEYVATLKLGTISTTYDPTGVLIHVCPRFQKQQFTKYQQYFPVFFKKINCEPPSRQQIRVVLHQFVGNIDQIPPVFSAKKLRGVRAYILAREGKPVIPPPRKVSIRAISVLSYRWPVLTICVVCGSGTYIRSLAYDIGMRLGCGAYLSALVRTRIGRFRVKDAKRLSVFSTRSVA</sequence>
<dbReference type="InterPro" id="IPR014780">
    <property type="entry name" value="tRNA_psdUridine_synth_TruB"/>
</dbReference>
<keyword evidence="3 5" id="KW-0819">tRNA processing</keyword>
<evidence type="ECO:0000256" key="1">
    <source>
        <dbReference type="ARBA" id="ARBA00000385"/>
    </source>
</evidence>
<accession>A0A1G2AU97</accession>
<organism evidence="8 9">
    <name type="scientific">Candidatus Kerfeldbacteria bacterium RIFCSPHIGHO2_02_FULL_42_14</name>
    <dbReference type="NCBI Taxonomy" id="1798540"/>
    <lineage>
        <taxon>Bacteria</taxon>
        <taxon>Candidatus Kerfeldiibacteriota</taxon>
    </lineage>
</organism>
<dbReference type="GO" id="GO:1990481">
    <property type="term" value="P:mRNA pseudouridine synthesis"/>
    <property type="evidence" value="ECO:0007669"/>
    <property type="project" value="TreeGrafter"/>
</dbReference>
<name>A0A1G2AU97_9BACT</name>
<dbReference type="GO" id="GO:0003723">
    <property type="term" value="F:RNA binding"/>
    <property type="evidence" value="ECO:0007669"/>
    <property type="project" value="InterPro"/>
</dbReference>
<evidence type="ECO:0000256" key="2">
    <source>
        <dbReference type="ARBA" id="ARBA00005642"/>
    </source>
</evidence>
<dbReference type="InterPro" id="IPR020103">
    <property type="entry name" value="PsdUridine_synth_cat_dom_sf"/>
</dbReference>
<dbReference type="Pfam" id="PF01509">
    <property type="entry name" value="TruB_N"/>
    <property type="match status" value="1"/>
</dbReference>
<reference evidence="8 9" key="1">
    <citation type="journal article" date="2016" name="Nat. Commun.">
        <title>Thousands of microbial genomes shed light on interconnected biogeochemical processes in an aquifer system.</title>
        <authorList>
            <person name="Anantharaman K."/>
            <person name="Brown C.T."/>
            <person name="Hug L.A."/>
            <person name="Sharon I."/>
            <person name="Castelle C.J."/>
            <person name="Probst A.J."/>
            <person name="Thomas B.C."/>
            <person name="Singh A."/>
            <person name="Wilkins M.J."/>
            <person name="Karaoz U."/>
            <person name="Brodie E.L."/>
            <person name="Williams K.H."/>
            <person name="Hubbard S.S."/>
            <person name="Banfield J.F."/>
        </authorList>
    </citation>
    <scope>NUCLEOTIDE SEQUENCE [LARGE SCALE GENOMIC DNA]</scope>
</reference>
<feature type="domain" description="Pseudouridine synthase II N-terminal" evidence="6">
    <location>
        <begin position="28"/>
        <end position="121"/>
    </location>
</feature>
<dbReference type="Proteomes" id="UP000177165">
    <property type="component" value="Unassembled WGS sequence"/>
</dbReference>
<dbReference type="PANTHER" id="PTHR13767">
    <property type="entry name" value="TRNA-PSEUDOURIDINE SYNTHASE"/>
    <property type="match status" value="1"/>
</dbReference>
<feature type="domain" description="tRNA pseudouridylate synthase B C-terminal" evidence="7">
    <location>
        <begin position="199"/>
        <end position="231"/>
    </location>
</feature>
<dbReference type="PANTHER" id="PTHR13767:SF2">
    <property type="entry name" value="PSEUDOURIDYLATE SYNTHASE TRUB1"/>
    <property type="match status" value="1"/>
</dbReference>
<evidence type="ECO:0000256" key="5">
    <source>
        <dbReference type="HAMAP-Rule" id="MF_01080"/>
    </source>
</evidence>
<feature type="active site" description="Nucleophile" evidence="5">
    <location>
        <position position="43"/>
    </location>
</feature>
<evidence type="ECO:0000256" key="3">
    <source>
        <dbReference type="ARBA" id="ARBA00022694"/>
    </source>
</evidence>